<dbReference type="GO" id="GO:0046983">
    <property type="term" value="F:protein dimerization activity"/>
    <property type="evidence" value="ECO:0007669"/>
    <property type="project" value="InterPro"/>
</dbReference>
<feature type="domain" description="O-methyltransferase dimerisation" evidence="5">
    <location>
        <begin position="68"/>
        <end position="143"/>
    </location>
</feature>
<dbReference type="AlphaFoldDB" id="A0A7S4VLU3"/>
<keyword evidence="2" id="KW-0808">Transferase</keyword>
<evidence type="ECO:0000256" key="3">
    <source>
        <dbReference type="ARBA" id="ARBA00022691"/>
    </source>
</evidence>
<dbReference type="Pfam" id="PF00891">
    <property type="entry name" value="Methyltransf_2"/>
    <property type="match status" value="1"/>
</dbReference>
<dbReference type="InterPro" id="IPR001077">
    <property type="entry name" value="COMT_C"/>
</dbReference>
<evidence type="ECO:0000259" key="4">
    <source>
        <dbReference type="Pfam" id="PF00891"/>
    </source>
</evidence>
<evidence type="ECO:0000313" key="6">
    <source>
        <dbReference type="EMBL" id="CAE4637519.1"/>
    </source>
</evidence>
<keyword evidence="1" id="KW-0489">Methyltransferase</keyword>
<name>A0A7S4VLU3_9DINO</name>
<evidence type="ECO:0000259" key="5">
    <source>
        <dbReference type="Pfam" id="PF08100"/>
    </source>
</evidence>
<organism evidence="6">
    <name type="scientific">Alexandrium monilatum</name>
    <dbReference type="NCBI Taxonomy" id="311494"/>
    <lineage>
        <taxon>Eukaryota</taxon>
        <taxon>Sar</taxon>
        <taxon>Alveolata</taxon>
        <taxon>Dinophyceae</taxon>
        <taxon>Gonyaulacales</taxon>
        <taxon>Pyrocystaceae</taxon>
        <taxon>Alexandrium</taxon>
    </lineage>
</organism>
<dbReference type="GO" id="GO:0032259">
    <property type="term" value="P:methylation"/>
    <property type="evidence" value="ECO:0007669"/>
    <property type="project" value="UniProtKB-KW"/>
</dbReference>
<dbReference type="InterPro" id="IPR012967">
    <property type="entry name" value="COMT_dimerisation"/>
</dbReference>
<dbReference type="CDD" id="cd02440">
    <property type="entry name" value="AdoMet_MTases"/>
    <property type="match status" value="1"/>
</dbReference>
<keyword evidence="3" id="KW-0949">S-adenosyl-L-methionine</keyword>
<gene>
    <name evidence="6" type="ORF">AMON00008_LOCUS46424</name>
</gene>
<dbReference type="SUPFAM" id="SSF53335">
    <property type="entry name" value="S-adenosyl-L-methionine-dependent methyltransferases"/>
    <property type="match status" value="1"/>
</dbReference>
<evidence type="ECO:0008006" key="7">
    <source>
        <dbReference type="Google" id="ProtNLM"/>
    </source>
</evidence>
<protein>
    <recommendedName>
        <fullName evidence="7">O-methyltransferase domain-containing protein</fullName>
    </recommendedName>
</protein>
<dbReference type="Gene3D" id="3.40.50.150">
    <property type="entry name" value="Vaccinia Virus protein VP39"/>
    <property type="match status" value="1"/>
</dbReference>
<dbReference type="InterPro" id="IPR029063">
    <property type="entry name" value="SAM-dependent_MTases_sf"/>
</dbReference>
<dbReference type="Pfam" id="PF08100">
    <property type="entry name" value="Dimerisation"/>
    <property type="match status" value="1"/>
</dbReference>
<dbReference type="PROSITE" id="PS51683">
    <property type="entry name" value="SAM_OMT_II"/>
    <property type="match status" value="1"/>
</dbReference>
<dbReference type="EMBL" id="HBNR01065723">
    <property type="protein sequence ID" value="CAE4637519.1"/>
    <property type="molecule type" value="Transcribed_RNA"/>
</dbReference>
<evidence type="ECO:0000256" key="1">
    <source>
        <dbReference type="ARBA" id="ARBA00022603"/>
    </source>
</evidence>
<dbReference type="InterPro" id="IPR036388">
    <property type="entry name" value="WH-like_DNA-bd_sf"/>
</dbReference>
<dbReference type="PANTHER" id="PTHR43712:SF2">
    <property type="entry name" value="O-METHYLTRANSFERASE CICE"/>
    <property type="match status" value="1"/>
</dbReference>
<dbReference type="Gene3D" id="1.10.10.10">
    <property type="entry name" value="Winged helix-like DNA-binding domain superfamily/Winged helix DNA-binding domain"/>
    <property type="match status" value="1"/>
</dbReference>
<proteinExistence type="predicted"/>
<evidence type="ECO:0000256" key="2">
    <source>
        <dbReference type="ARBA" id="ARBA00022679"/>
    </source>
</evidence>
<dbReference type="InterPro" id="IPR016461">
    <property type="entry name" value="COMT-like"/>
</dbReference>
<dbReference type="SUPFAM" id="SSF46785">
    <property type="entry name" value="Winged helix' DNA-binding domain"/>
    <property type="match status" value="1"/>
</dbReference>
<dbReference type="GO" id="GO:0008171">
    <property type="term" value="F:O-methyltransferase activity"/>
    <property type="evidence" value="ECO:0007669"/>
    <property type="project" value="InterPro"/>
</dbReference>
<dbReference type="PANTHER" id="PTHR43712">
    <property type="entry name" value="PUTATIVE (AFU_ORTHOLOGUE AFUA_4G14580)-RELATED"/>
    <property type="match status" value="1"/>
</dbReference>
<sequence length="398" mass="42055">MAFAARAFSRAANLTPVAAAAALRRLPSAPLRGAWPAAALAASPPVTARAFSQSTWEAGDDVDIDSVAYGFMASQALFAGLELGVFDHIAAAGEAGLGAAAIGKACGVEAPRMQTLLTALTAVKCLKRGSDGLYTLSPNTAQYMVTSSRHFYGDYLRLQIGRQFYHRMGALPDVMTSGKAPSYASWFSDPEVAKTYTDAQHNGSVATAKYLVKKKLQLGNISSMLDVGGGSGAFSYVFVGATPGLRSTVLELPEVCRTGEGIKAKQPEDVRERVNFVELDASSPQWPVNETAYDVVLMSYISGSVPESIIGSLYANAMKALKPGGRLLVHDFMVNDSLDGPALGALWGLQHVTVNADGLGLCPKEIIDRMAAAGFNASKCETLEMIHGMTKLIVGHKD</sequence>
<feature type="domain" description="O-methyltransferase C-terminal" evidence="4">
    <location>
        <begin position="182"/>
        <end position="375"/>
    </location>
</feature>
<dbReference type="InterPro" id="IPR036390">
    <property type="entry name" value="WH_DNA-bd_sf"/>
</dbReference>
<reference evidence="6" key="1">
    <citation type="submission" date="2021-01" db="EMBL/GenBank/DDBJ databases">
        <authorList>
            <person name="Corre E."/>
            <person name="Pelletier E."/>
            <person name="Niang G."/>
            <person name="Scheremetjew M."/>
            <person name="Finn R."/>
            <person name="Kale V."/>
            <person name="Holt S."/>
            <person name="Cochrane G."/>
            <person name="Meng A."/>
            <person name="Brown T."/>
            <person name="Cohen L."/>
        </authorList>
    </citation>
    <scope>NUCLEOTIDE SEQUENCE</scope>
    <source>
        <strain evidence="6">CCMP3105</strain>
    </source>
</reference>
<accession>A0A7S4VLU3</accession>